<dbReference type="InterPro" id="IPR014942">
    <property type="entry name" value="AbiEii"/>
</dbReference>
<sequence>MAGKLLSKDILEKQRREIGFKDPVIFEKAVYALNLLACLLEYYPNLIFKGGTAILLYSFPPVRFSIDIDILLEEKERKELEKSLKALIDNSNLFKSVEEDKRKSDIPKSHYKFYYNSKYTVVEQYVLLDIVFCDNPYHKLIKKNLNSLPLLILNEELQVRIPTPEGLFGDKMAAISPDTIGIPLNEKREMEFVKQVIDLGGLFNLIGNTEDIGKTFSGVAKIENKFRKSNHSEEKILGSIVDLAFKYSQFLLKGSKDTYQETEYLNNGLKRVRNHLASSYNTNDLKLTFAKIVYICRIIREKISTEIIKNVDYGRIKSKALEGKYKILERLKKTNPDAYFYWILGTVLD</sequence>
<proteinExistence type="predicted"/>
<evidence type="ECO:0000313" key="2">
    <source>
        <dbReference type="Proteomes" id="UP000229307"/>
    </source>
</evidence>
<dbReference type="Proteomes" id="UP000229307">
    <property type="component" value="Unassembled WGS sequence"/>
</dbReference>
<accession>A0A2M7S4L0</accession>
<comment type="caution">
    <text evidence="1">The sequence shown here is derived from an EMBL/GenBank/DDBJ whole genome shotgun (WGS) entry which is preliminary data.</text>
</comment>
<reference evidence="2" key="1">
    <citation type="submission" date="2017-09" db="EMBL/GenBank/DDBJ databases">
        <title>Depth-based differentiation of microbial function through sediment-hosted aquifers and enrichment of novel symbionts in the deep terrestrial subsurface.</title>
        <authorList>
            <person name="Probst A.J."/>
            <person name="Ladd B."/>
            <person name="Jarett J.K."/>
            <person name="Geller-Mcgrath D.E."/>
            <person name="Sieber C.M.K."/>
            <person name="Emerson J.B."/>
            <person name="Anantharaman K."/>
            <person name="Thomas B.C."/>
            <person name="Malmstrom R."/>
            <person name="Stieglmeier M."/>
            <person name="Klingl A."/>
            <person name="Woyke T."/>
            <person name="Ryan C.M."/>
            <person name="Banfield J.F."/>
        </authorList>
    </citation>
    <scope>NUCLEOTIDE SEQUENCE [LARGE SCALE GENOMIC DNA]</scope>
</reference>
<name>A0A2M7S4L0_9BACT</name>
<organism evidence="1 2">
    <name type="scientific">Candidatus Desantisbacteria bacterium CG_4_10_14_0_8_um_filter_48_22</name>
    <dbReference type="NCBI Taxonomy" id="1974543"/>
    <lineage>
        <taxon>Bacteria</taxon>
        <taxon>Candidatus Desantisiibacteriota</taxon>
    </lineage>
</organism>
<dbReference type="AlphaFoldDB" id="A0A2M7S4L0"/>
<dbReference type="Gene3D" id="3.10.450.620">
    <property type="entry name" value="JHP933, nucleotidyltransferase-like core domain"/>
    <property type="match status" value="1"/>
</dbReference>
<dbReference type="EMBL" id="PFMR01000350">
    <property type="protein sequence ID" value="PIZ14467.1"/>
    <property type="molecule type" value="Genomic_DNA"/>
</dbReference>
<evidence type="ECO:0008006" key="3">
    <source>
        <dbReference type="Google" id="ProtNLM"/>
    </source>
</evidence>
<protein>
    <recommendedName>
        <fullName evidence="3">Nucleotidyl transferase AbiEii/AbiGii toxin family protein</fullName>
    </recommendedName>
</protein>
<evidence type="ECO:0000313" key="1">
    <source>
        <dbReference type="EMBL" id="PIZ14467.1"/>
    </source>
</evidence>
<gene>
    <name evidence="1" type="ORF">COY52_12595</name>
</gene>
<dbReference type="Pfam" id="PF08843">
    <property type="entry name" value="AbiEii"/>
    <property type="match status" value="1"/>
</dbReference>